<comment type="function">
    <text evidence="7">Part of the MsrPQ system that repairs oxidized periplasmic proteins containing methionine sulfoxide residues (Met-O), using respiratory chain electrons. Thus protects these proteins from oxidative-stress damage caused by reactive species of oxygen and chlorine generated by the host defense mechanisms. MsrPQ is essential for the maintenance of envelope integrity under bleach stress, rescuing a wide series of structurally unrelated periplasmic proteins from methionine oxidation. MsrQ provides electrons for reduction to the reductase catalytic subunit MsrP, using the quinone pool of the respiratory chain.</text>
</comment>
<organism evidence="9 10">
    <name type="scientific">Rubellimicrobium roseum</name>
    <dbReference type="NCBI Taxonomy" id="687525"/>
    <lineage>
        <taxon>Bacteria</taxon>
        <taxon>Pseudomonadati</taxon>
        <taxon>Pseudomonadota</taxon>
        <taxon>Alphaproteobacteria</taxon>
        <taxon>Rhodobacterales</taxon>
        <taxon>Roseobacteraceae</taxon>
        <taxon>Rubellimicrobium</taxon>
    </lineage>
</organism>
<keyword evidence="5 7" id="KW-0408">Iron</keyword>
<dbReference type="Pfam" id="PF01794">
    <property type="entry name" value="Ferric_reduct"/>
    <property type="match status" value="1"/>
</dbReference>
<dbReference type="GO" id="GO:0009055">
    <property type="term" value="F:electron transfer activity"/>
    <property type="evidence" value="ECO:0007669"/>
    <property type="project" value="UniProtKB-UniRule"/>
</dbReference>
<dbReference type="Proteomes" id="UP000305709">
    <property type="component" value="Unassembled WGS sequence"/>
</dbReference>
<dbReference type="PANTHER" id="PTHR36964">
    <property type="entry name" value="PROTEIN-METHIONINE-SULFOXIDE REDUCTASE HEME-BINDING SUBUNIT MSRQ"/>
    <property type="match status" value="1"/>
</dbReference>
<name>A0A5C4NB89_9RHOB</name>
<evidence type="ECO:0000256" key="7">
    <source>
        <dbReference type="HAMAP-Rule" id="MF_01207"/>
    </source>
</evidence>
<gene>
    <name evidence="7 9" type="primary">msrQ</name>
    <name evidence="9" type="ORF">FHG71_12640</name>
</gene>
<dbReference type="GO" id="GO:0016679">
    <property type="term" value="F:oxidoreductase activity, acting on diphenols and related substances as donors"/>
    <property type="evidence" value="ECO:0007669"/>
    <property type="project" value="TreeGrafter"/>
</dbReference>
<evidence type="ECO:0000256" key="5">
    <source>
        <dbReference type="ARBA" id="ARBA00023004"/>
    </source>
</evidence>
<keyword evidence="6 7" id="KW-0472">Membrane</keyword>
<keyword evidence="2 7" id="KW-0813">Transport</keyword>
<feature type="transmembrane region" description="Helical" evidence="7">
    <location>
        <begin position="21"/>
        <end position="39"/>
    </location>
</feature>
<feature type="transmembrane region" description="Helical" evidence="7">
    <location>
        <begin position="159"/>
        <end position="176"/>
    </location>
</feature>
<dbReference type="GO" id="GO:0020037">
    <property type="term" value="F:heme binding"/>
    <property type="evidence" value="ECO:0007669"/>
    <property type="project" value="UniProtKB-UniRule"/>
</dbReference>
<comment type="cofactor">
    <cofactor evidence="7">
        <name>FMN</name>
        <dbReference type="ChEBI" id="CHEBI:58210"/>
    </cofactor>
    <text evidence="7">Binds 1 FMN per subunit.</text>
</comment>
<protein>
    <recommendedName>
        <fullName evidence="7">Protein-methionine-sulfoxide reductase heme-binding subunit MsrQ</fullName>
    </recommendedName>
    <alternativeName>
        <fullName evidence="7">Flavocytochrome MsrQ</fullName>
    </alternativeName>
</protein>
<comment type="subcellular location">
    <subcellularLocation>
        <location evidence="7">Cell membrane</location>
        <topology evidence="7">Multi-pass membrane protein</topology>
    </subcellularLocation>
    <subcellularLocation>
        <location evidence="1">Membrane</location>
        <topology evidence="1">Multi-pass membrane protein</topology>
    </subcellularLocation>
</comment>
<dbReference type="GO" id="GO:0005886">
    <property type="term" value="C:plasma membrane"/>
    <property type="evidence" value="ECO:0007669"/>
    <property type="project" value="UniProtKB-SubCell"/>
</dbReference>
<keyword evidence="10" id="KW-1185">Reference proteome</keyword>
<dbReference type="HAMAP" id="MF_01207">
    <property type="entry name" value="MsrQ"/>
    <property type="match status" value="1"/>
</dbReference>
<evidence type="ECO:0000256" key="2">
    <source>
        <dbReference type="ARBA" id="ARBA00022448"/>
    </source>
</evidence>
<keyword evidence="7" id="KW-0288">FMN</keyword>
<dbReference type="PANTHER" id="PTHR36964:SF1">
    <property type="entry name" value="PROTEIN-METHIONINE-SULFOXIDE REDUCTASE HEME-BINDING SUBUNIT MSRQ"/>
    <property type="match status" value="1"/>
</dbReference>
<evidence type="ECO:0000256" key="1">
    <source>
        <dbReference type="ARBA" id="ARBA00004141"/>
    </source>
</evidence>
<dbReference type="GO" id="GO:0010181">
    <property type="term" value="F:FMN binding"/>
    <property type="evidence" value="ECO:0007669"/>
    <property type="project" value="UniProtKB-UniRule"/>
</dbReference>
<reference evidence="9 10" key="1">
    <citation type="submission" date="2019-06" db="EMBL/GenBank/DDBJ databases">
        <authorList>
            <person name="Jiang L."/>
        </authorList>
    </citation>
    <scope>NUCLEOTIDE SEQUENCE [LARGE SCALE GENOMIC DNA]</scope>
    <source>
        <strain evidence="9 10">YIM 48858</strain>
    </source>
</reference>
<keyword evidence="4 7" id="KW-1133">Transmembrane helix</keyword>
<keyword evidence="7" id="KW-0479">Metal-binding</keyword>
<comment type="caution">
    <text evidence="7">Lacks conserved residue(s) required for the propagation of feature annotation.</text>
</comment>
<feature type="transmembrane region" description="Helical" evidence="7">
    <location>
        <begin position="87"/>
        <end position="105"/>
    </location>
</feature>
<dbReference type="InterPro" id="IPR013130">
    <property type="entry name" value="Fe3_Rdtase_TM_dom"/>
</dbReference>
<comment type="cofactor">
    <cofactor evidence="7">
        <name>heme b</name>
        <dbReference type="ChEBI" id="CHEBI:60344"/>
    </cofactor>
    <text evidence="7">Binds 1 heme b (iron(II)-protoporphyrin IX) group per subunit.</text>
</comment>
<feature type="transmembrane region" description="Helical" evidence="7">
    <location>
        <begin position="117"/>
        <end position="138"/>
    </location>
</feature>
<evidence type="ECO:0000313" key="10">
    <source>
        <dbReference type="Proteomes" id="UP000305709"/>
    </source>
</evidence>
<keyword evidence="7" id="KW-0249">Electron transport</keyword>
<keyword evidence="3 7" id="KW-0812">Transmembrane</keyword>
<dbReference type="GO" id="GO:0030091">
    <property type="term" value="P:protein repair"/>
    <property type="evidence" value="ECO:0007669"/>
    <property type="project" value="UniProtKB-UniRule"/>
</dbReference>
<dbReference type="OrthoDB" id="9788328at2"/>
<proteinExistence type="inferred from homology"/>
<evidence type="ECO:0000256" key="3">
    <source>
        <dbReference type="ARBA" id="ARBA00022692"/>
    </source>
</evidence>
<dbReference type="InterPro" id="IPR022837">
    <property type="entry name" value="MsrQ-like"/>
</dbReference>
<evidence type="ECO:0000313" key="9">
    <source>
        <dbReference type="EMBL" id="TNC70983.1"/>
    </source>
</evidence>
<dbReference type="RefSeq" id="WP_139082049.1">
    <property type="nucleotide sequence ID" value="NZ_VDFV01000016.1"/>
</dbReference>
<feature type="domain" description="Ferric oxidoreductase" evidence="8">
    <location>
        <begin position="56"/>
        <end position="167"/>
    </location>
</feature>
<keyword evidence="7" id="KW-0285">Flavoprotein</keyword>
<comment type="subunit">
    <text evidence="7">Heterodimer of a catalytic subunit (MsrP) and a heme-binding subunit (MsrQ).</text>
</comment>
<dbReference type="GO" id="GO:0046872">
    <property type="term" value="F:metal ion binding"/>
    <property type="evidence" value="ECO:0007669"/>
    <property type="project" value="UniProtKB-KW"/>
</dbReference>
<evidence type="ECO:0000256" key="6">
    <source>
        <dbReference type="ARBA" id="ARBA00023136"/>
    </source>
</evidence>
<comment type="caution">
    <text evidence="9">The sequence shown here is derived from an EMBL/GenBank/DDBJ whole genome shotgun (WGS) entry which is preliminary data.</text>
</comment>
<keyword evidence="7" id="KW-1003">Cell membrane</keyword>
<keyword evidence="7" id="KW-0349">Heme</keyword>
<sequence>MAVPAPLTQTVNGWLRVVPPWTLYVLGALYMGWLFWRAATDVALVEPIDWLERAYGLASLQLLVATLAVTPLRRFAGLNLLRFRRALGLLVFFFVLAHLLVWALLDVQALGAVWADIVKRPYVTIGMAAFLLLVPLAVTSNDRSLRRLGGAVWRKLHKLTYAVAVLGAIHYVWLARGFALEPLVYMGLIAGLLALRLPAPRAAAA</sequence>
<evidence type="ECO:0000259" key="8">
    <source>
        <dbReference type="Pfam" id="PF01794"/>
    </source>
</evidence>
<accession>A0A5C4NB89</accession>
<dbReference type="NCBIfam" id="NF003833">
    <property type="entry name" value="PRK05419.1-5"/>
    <property type="match status" value="1"/>
</dbReference>
<comment type="similarity">
    <text evidence="7">Belongs to the MsrQ family.</text>
</comment>
<dbReference type="AlphaFoldDB" id="A0A5C4NB89"/>
<dbReference type="EMBL" id="VDFV01000016">
    <property type="protein sequence ID" value="TNC70983.1"/>
    <property type="molecule type" value="Genomic_DNA"/>
</dbReference>
<evidence type="ECO:0000256" key="4">
    <source>
        <dbReference type="ARBA" id="ARBA00022989"/>
    </source>
</evidence>
<feature type="transmembrane region" description="Helical" evidence="7">
    <location>
        <begin position="54"/>
        <end position="75"/>
    </location>
</feature>